<dbReference type="InterPro" id="IPR055114">
    <property type="entry name" value="Med14_RM6"/>
</dbReference>
<feature type="compositionally biased region" description="Basic and acidic residues" evidence="1">
    <location>
        <begin position="46"/>
        <end position="55"/>
    </location>
</feature>
<dbReference type="Pfam" id="PF22984">
    <property type="entry name" value="RM6_Med14"/>
    <property type="match status" value="1"/>
</dbReference>
<sequence>MAPVQVGQMGSSSLGGSSGIGSTAATAGPQPRTDKIRFTPDPTATKAEKQGHPEPAESVLVPPRYNRLTTPAVNLTVGASSQTLMLIREAMGDLVQEERYVLQNTSHSLSGIGREDGPVAPATAAFKPNLEHLVRTLWGGADLGQKRSGWTEGYEMFLNDWSIISQLYQCVLNPFRAARCRHYLSLFSEVRLYNYRKLVLCCGSTKGSSVTISGTQQPAFHLALGDIHASGSPSGALRAPSPFGPTPSPSSLGIAMGQTSFASPHAIGSNGKAHPRSLRAFSQRHGSTACLLATTSLHSPILTLILPALGPSSQVMPTSMPPPPNYPLQPGLPPFLPSSPTMPCMLLLPHPPLPGAGPGRKLPLLPRWKRFLEFSDHEASTCKGSSTKEANLSIVNSNEPGVIMFKTGVLRMRVAQQKNYQALSKSLQKHRSLSGGLQVLEVLSRPAEVCCWSSFRYNTLNAFTKLLGKPTSILRDCVSIMKPGTVPDQAAQPEWKSVLTIPPKRSSMLRGDRPAVVLKSKMLFFPQLQLTQACPSAPGASEHCSLPIVRHGQASLSTELTSPDSTAHLELQHS</sequence>
<comment type="caution">
    <text evidence="4">The sequence shown here is derived from an EMBL/GenBank/DDBJ whole genome shotgun (WGS) entry which is preliminary data.</text>
</comment>
<keyword evidence="5" id="KW-1185">Reference proteome</keyword>
<dbReference type="InterPro" id="IPR056877">
    <property type="entry name" value="Med14_C"/>
</dbReference>
<name>A0AAD3RGF3_LATJO</name>
<evidence type="ECO:0000259" key="2">
    <source>
        <dbReference type="Pfam" id="PF22984"/>
    </source>
</evidence>
<protein>
    <submittedName>
        <fullName evidence="4">Mediator of RNA polymerase II transcription subunit 14-like protein</fullName>
    </submittedName>
</protein>
<evidence type="ECO:0000313" key="4">
    <source>
        <dbReference type="EMBL" id="GLD67065.1"/>
    </source>
</evidence>
<evidence type="ECO:0000313" key="5">
    <source>
        <dbReference type="Proteomes" id="UP001279410"/>
    </source>
</evidence>
<dbReference type="Proteomes" id="UP001279410">
    <property type="component" value="Unassembled WGS sequence"/>
</dbReference>
<reference evidence="4" key="1">
    <citation type="submission" date="2022-08" db="EMBL/GenBank/DDBJ databases">
        <title>Genome sequencing of akame (Lates japonicus).</title>
        <authorList>
            <person name="Hashiguchi Y."/>
            <person name="Takahashi H."/>
        </authorList>
    </citation>
    <scope>NUCLEOTIDE SEQUENCE</scope>
    <source>
        <strain evidence="4">Kochi</strain>
    </source>
</reference>
<dbReference type="EMBL" id="BRZM01000102">
    <property type="protein sequence ID" value="GLD67065.1"/>
    <property type="molecule type" value="Genomic_DNA"/>
</dbReference>
<dbReference type="Pfam" id="PF25069">
    <property type="entry name" value="Med14_C"/>
    <property type="match status" value="1"/>
</dbReference>
<gene>
    <name evidence="4" type="ORF">AKAME5_001843100</name>
</gene>
<feature type="region of interest" description="Disordered" evidence="1">
    <location>
        <begin position="1"/>
        <end position="62"/>
    </location>
</feature>
<dbReference type="AlphaFoldDB" id="A0AAD3RGF3"/>
<accession>A0AAD3RGF3</accession>
<organism evidence="4 5">
    <name type="scientific">Lates japonicus</name>
    <name type="common">Japanese lates</name>
    <dbReference type="NCBI Taxonomy" id="270547"/>
    <lineage>
        <taxon>Eukaryota</taxon>
        <taxon>Metazoa</taxon>
        <taxon>Chordata</taxon>
        <taxon>Craniata</taxon>
        <taxon>Vertebrata</taxon>
        <taxon>Euteleostomi</taxon>
        <taxon>Actinopterygii</taxon>
        <taxon>Neopterygii</taxon>
        <taxon>Teleostei</taxon>
        <taxon>Neoteleostei</taxon>
        <taxon>Acanthomorphata</taxon>
        <taxon>Carangaria</taxon>
        <taxon>Carangaria incertae sedis</taxon>
        <taxon>Centropomidae</taxon>
        <taxon>Lates</taxon>
    </lineage>
</organism>
<proteinExistence type="predicted"/>
<feature type="domain" description="Mediator of RNA polymerase II transcription subunit 14 RM6" evidence="2">
    <location>
        <begin position="185"/>
        <end position="229"/>
    </location>
</feature>
<evidence type="ECO:0000259" key="3">
    <source>
        <dbReference type="Pfam" id="PF25069"/>
    </source>
</evidence>
<evidence type="ECO:0000256" key="1">
    <source>
        <dbReference type="SAM" id="MobiDB-lite"/>
    </source>
</evidence>
<feature type="compositionally biased region" description="Low complexity" evidence="1">
    <location>
        <begin position="10"/>
        <end position="28"/>
    </location>
</feature>
<feature type="domain" description="Mediator of RNA polymerase II transcription subunit 14 C-terminal" evidence="3">
    <location>
        <begin position="468"/>
        <end position="548"/>
    </location>
</feature>